<dbReference type="AlphaFoldDB" id="A0A813NH82"/>
<gene>
    <name evidence="1" type="ORF">RFH988_LOCUS651</name>
</gene>
<accession>A0A813NH82</accession>
<protein>
    <recommendedName>
        <fullName evidence="3">F-box domain-containing protein</fullName>
    </recommendedName>
</protein>
<dbReference type="Proteomes" id="UP000663882">
    <property type="component" value="Unassembled WGS sequence"/>
</dbReference>
<evidence type="ECO:0008006" key="3">
    <source>
        <dbReference type="Google" id="ProtNLM"/>
    </source>
</evidence>
<sequence>MKSVFEHLSNEIIFEMFNYLDLYHVYYGFFSLNKWFKYLLVDSNILIKTNTPAISKSKFKHYKNIINPNKNRINILRLSNQFTVDIVFSSPYIISKFIQLEKLILENINMNNLYEILKN</sequence>
<dbReference type="EMBL" id="CAJNOO010000011">
    <property type="protein sequence ID" value="CAF0739559.1"/>
    <property type="molecule type" value="Genomic_DNA"/>
</dbReference>
<reference evidence="1" key="1">
    <citation type="submission" date="2021-02" db="EMBL/GenBank/DDBJ databases">
        <authorList>
            <person name="Nowell W R."/>
        </authorList>
    </citation>
    <scope>NUCLEOTIDE SEQUENCE</scope>
</reference>
<evidence type="ECO:0000313" key="1">
    <source>
        <dbReference type="EMBL" id="CAF0739559.1"/>
    </source>
</evidence>
<comment type="caution">
    <text evidence="1">The sequence shown here is derived from an EMBL/GenBank/DDBJ whole genome shotgun (WGS) entry which is preliminary data.</text>
</comment>
<proteinExistence type="predicted"/>
<name>A0A813NH82_9BILA</name>
<organism evidence="1 2">
    <name type="scientific">Rotaria sordida</name>
    <dbReference type="NCBI Taxonomy" id="392033"/>
    <lineage>
        <taxon>Eukaryota</taxon>
        <taxon>Metazoa</taxon>
        <taxon>Spiralia</taxon>
        <taxon>Gnathifera</taxon>
        <taxon>Rotifera</taxon>
        <taxon>Eurotatoria</taxon>
        <taxon>Bdelloidea</taxon>
        <taxon>Philodinida</taxon>
        <taxon>Philodinidae</taxon>
        <taxon>Rotaria</taxon>
    </lineage>
</organism>
<dbReference type="OrthoDB" id="10060153at2759"/>
<evidence type="ECO:0000313" key="2">
    <source>
        <dbReference type="Proteomes" id="UP000663882"/>
    </source>
</evidence>